<dbReference type="InterPro" id="IPR018060">
    <property type="entry name" value="HTH_AraC"/>
</dbReference>
<evidence type="ECO:0000259" key="4">
    <source>
        <dbReference type="PROSITE" id="PS01124"/>
    </source>
</evidence>
<evidence type="ECO:0000313" key="6">
    <source>
        <dbReference type="Proteomes" id="UP000094784"/>
    </source>
</evidence>
<feature type="domain" description="HTH araC/xylS-type" evidence="4">
    <location>
        <begin position="6"/>
        <end position="104"/>
    </location>
</feature>
<dbReference type="PANTHER" id="PTHR47504">
    <property type="entry name" value="RIGHT ORIGIN-BINDING PROTEIN"/>
    <property type="match status" value="1"/>
</dbReference>
<evidence type="ECO:0000256" key="2">
    <source>
        <dbReference type="ARBA" id="ARBA00023125"/>
    </source>
</evidence>
<organism evidence="5 6">
    <name type="scientific">Lysinibacillus fusiformis</name>
    <dbReference type="NCBI Taxonomy" id="28031"/>
    <lineage>
        <taxon>Bacteria</taxon>
        <taxon>Bacillati</taxon>
        <taxon>Bacillota</taxon>
        <taxon>Bacilli</taxon>
        <taxon>Bacillales</taxon>
        <taxon>Bacillaceae</taxon>
        <taxon>Lysinibacillus</taxon>
    </lineage>
</organism>
<dbReference type="OrthoDB" id="9801721at2"/>
<accession>A0A1E4R5J9</accession>
<dbReference type="GO" id="GO:0003700">
    <property type="term" value="F:DNA-binding transcription factor activity"/>
    <property type="evidence" value="ECO:0007669"/>
    <property type="project" value="InterPro"/>
</dbReference>
<dbReference type="AlphaFoldDB" id="A0A1E4R5J9"/>
<dbReference type="PROSITE" id="PS00041">
    <property type="entry name" value="HTH_ARAC_FAMILY_1"/>
    <property type="match status" value="1"/>
</dbReference>
<dbReference type="Gene3D" id="1.10.10.60">
    <property type="entry name" value="Homeodomain-like"/>
    <property type="match status" value="2"/>
</dbReference>
<dbReference type="InterPro" id="IPR009057">
    <property type="entry name" value="Homeodomain-like_sf"/>
</dbReference>
<keyword evidence="3" id="KW-0804">Transcription</keyword>
<dbReference type="PANTHER" id="PTHR47504:SF6">
    <property type="entry name" value="ARAC-FAMILY TRANSCRIPTIONAL REGULATOR"/>
    <property type="match status" value="1"/>
</dbReference>
<protein>
    <submittedName>
        <fullName evidence="5">AraC family transcriptional regulator</fullName>
    </submittedName>
</protein>
<dbReference type="PRINTS" id="PR00032">
    <property type="entry name" value="HTHARAC"/>
</dbReference>
<keyword evidence="1" id="KW-0805">Transcription regulation</keyword>
<evidence type="ECO:0000313" key="5">
    <source>
        <dbReference type="EMBL" id="ODV55727.1"/>
    </source>
</evidence>
<dbReference type="PROSITE" id="PS01124">
    <property type="entry name" value="HTH_ARAC_FAMILY_2"/>
    <property type="match status" value="1"/>
</dbReference>
<dbReference type="RefSeq" id="WP_069480778.1">
    <property type="nucleotide sequence ID" value="NZ_KV766182.1"/>
</dbReference>
<dbReference type="InterPro" id="IPR020449">
    <property type="entry name" value="Tscrpt_reg_AraC-type_HTH"/>
</dbReference>
<sequence>MNNIIQEMIDWIEDHLLEGFSLEHLGKDMGYSPYYCSFKFHQITGMTIKKYVSLRKVYLASEALKRSEAKMIDIALHYGFSTQESFSRAFKKAFGISPHEFRKSPQPLQTFVKKNLKDERGWFTMDISSKLKIEALQEKMHAQYDQAVLNVLNGQMMYEEFSKQQLMGSSDYVPFNEAMCTNPTASPIFGEEFNNIRAAGHQVTVQDYERITVNPLKSLWIKNYQCIVLWFGDDMFCQMNLLTVLAFLEQQKYEGKVYFHMVQEETYDVDEIEIMLGDYLKIYQDVLIRHRIPEATLLPVMYQGIQLYFDYLKEENDISTYIKKHLDQSPQEMLPQLFRLFPQYGLGDTQYLKIIDKVKNEKIE</sequence>
<dbReference type="InterPro" id="IPR018062">
    <property type="entry name" value="HTH_AraC-typ_CS"/>
</dbReference>
<dbReference type="GO" id="GO:0043565">
    <property type="term" value="F:sequence-specific DNA binding"/>
    <property type="evidence" value="ECO:0007669"/>
    <property type="project" value="InterPro"/>
</dbReference>
<dbReference type="Proteomes" id="UP000094784">
    <property type="component" value="Unassembled WGS sequence"/>
</dbReference>
<proteinExistence type="predicted"/>
<dbReference type="SMART" id="SM00342">
    <property type="entry name" value="HTH_ARAC"/>
    <property type="match status" value="1"/>
</dbReference>
<dbReference type="Pfam" id="PF12833">
    <property type="entry name" value="HTH_18"/>
    <property type="match status" value="1"/>
</dbReference>
<dbReference type="InterPro" id="IPR050959">
    <property type="entry name" value="MarA-like"/>
</dbReference>
<name>A0A1E4R5J9_9BACI</name>
<dbReference type="SUPFAM" id="SSF46689">
    <property type="entry name" value="Homeodomain-like"/>
    <property type="match status" value="2"/>
</dbReference>
<keyword evidence="2" id="KW-0238">DNA-binding</keyword>
<evidence type="ECO:0000256" key="3">
    <source>
        <dbReference type="ARBA" id="ARBA00023163"/>
    </source>
</evidence>
<comment type="caution">
    <text evidence="5">The sequence shown here is derived from an EMBL/GenBank/DDBJ whole genome shotgun (WGS) entry which is preliminary data.</text>
</comment>
<gene>
    <name evidence="5" type="ORF">BG258_07340</name>
</gene>
<reference evidence="5 6" key="1">
    <citation type="submission" date="2016-09" db="EMBL/GenBank/DDBJ databases">
        <title>Draft genome sequence of the soil isolate, Lysinibacillus fusiformis M5, a potential hypoxanthine producer.</title>
        <authorList>
            <person name="Gallegos-Monterrosa R."/>
            <person name="Maroti G."/>
            <person name="Balint B."/>
            <person name="Kovacs A.T."/>
        </authorList>
    </citation>
    <scope>NUCLEOTIDE SEQUENCE [LARGE SCALE GENOMIC DNA]</scope>
    <source>
        <strain evidence="5 6">M5</strain>
    </source>
</reference>
<dbReference type="EMBL" id="MECQ01000001">
    <property type="protein sequence ID" value="ODV55727.1"/>
    <property type="molecule type" value="Genomic_DNA"/>
</dbReference>
<evidence type="ECO:0000256" key="1">
    <source>
        <dbReference type="ARBA" id="ARBA00023015"/>
    </source>
</evidence>